<dbReference type="Proteomes" id="UP000499080">
    <property type="component" value="Unassembled WGS sequence"/>
</dbReference>
<evidence type="ECO:0000313" key="1">
    <source>
        <dbReference type="EMBL" id="GBL72412.1"/>
    </source>
</evidence>
<dbReference type="EMBL" id="BGPR01000001">
    <property type="protein sequence ID" value="GBL72412.1"/>
    <property type="molecule type" value="Genomic_DNA"/>
</dbReference>
<sequence length="122" mass="13170">MVIFNPSHNVKNDTEHLPPGSVHEAHCQENGQGPQTNYYPAIATSTLASQTSSLEMSYPASFGSEGTLCRNSHVPVVITLCEAPNLGATPKGYNTLPSSDKDNAEFIGPFTITHYALRIPRI</sequence>
<accession>A0A4Y1ZY37</accession>
<name>A0A4Y1ZY37_ARAVE</name>
<reference evidence="1 2" key="1">
    <citation type="journal article" date="2019" name="Sci. Rep.">
        <title>Orb-weaving spider Araneus ventricosus genome elucidates the spidroin gene catalogue.</title>
        <authorList>
            <person name="Kono N."/>
            <person name="Nakamura H."/>
            <person name="Ohtoshi R."/>
            <person name="Moran D.A.P."/>
            <person name="Shinohara A."/>
            <person name="Yoshida Y."/>
            <person name="Fujiwara M."/>
            <person name="Mori M."/>
            <person name="Tomita M."/>
            <person name="Arakawa K."/>
        </authorList>
    </citation>
    <scope>NUCLEOTIDE SEQUENCE [LARGE SCALE GENOMIC DNA]</scope>
</reference>
<dbReference type="AlphaFoldDB" id="A0A4Y1ZY37"/>
<gene>
    <name evidence="1" type="ORF">AVEN_115338_1</name>
</gene>
<comment type="caution">
    <text evidence="1">The sequence shown here is derived from an EMBL/GenBank/DDBJ whole genome shotgun (WGS) entry which is preliminary data.</text>
</comment>
<protein>
    <submittedName>
        <fullName evidence="1">Uncharacterized protein</fullName>
    </submittedName>
</protein>
<evidence type="ECO:0000313" key="2">
    <source>
        <dbReference type="Proteomes" id="UP000499080"/>
    </source>
</evidence>
<proteinExistence type="predicted"/>
<organism evidence="1 2">
    <name type="scientific">Araneus ventricosus</name>
    <name type="common">Orbweaver spider</name>
    <name type="synonym">Epeira ventricosa</name>
    <dbReference type="NCBI Taxonomy" id="182803"/>
    <lineage>
        <taxon>Eukaryota</taxon>
        <taxon>Metazoa</taxon>
        <taxon>Ecdysozoa</taxon>
        <taxon>Arthropoda</taxon>
        <taxon>Chelicerata</taxon>
        <taxon>Arachnida</taxon>
        <taxon>Araneae</taxon>
        <taxon>Araneomorphae</taxon>
        <taxon>Entelegynae</taxon>
        <taxon>Araneoidea</taxon>
        <taxon>Araneidae</taxon>
        <taxon>Araneus</taxon>
    </lineage>
</organism>
<keyword evidence="2" id="KW-1185">Reference proteome</keyword>